<evidence type="ECO:0000256" key="1">
    <source>
        <dbReference type="SAM" id="Phobius"/>
    </source>
</evidence>
<dbReference type="RefSeq" id="WP_234814430.1">
    <property type="nucleotide sequence ID" value="NZ_LQOP01000029.1"/>
</dbReference>
<keyword evidence="1" id="KW-1133">Transmembrane helix</keyword>
<evidence type="ECO:0000313" key="3">
    <source>
        <dbReference type="Proteomes" id="UP000182227"/>
    </source>
</evidence>
<keyword evidence="1" id="KW-0812">Transmembrane</keyword>
<gene>
    <name evidence="2" type="ORF">BN970_06849</name>
</gene>
<evidence type="ECO:0008006" key="4">
    <source>
        <dbReference type="Google" id="ProtNLM"/>
    </source>
</evidence>
<evidence type="ECO:0000313" key="2">
    <source>
        <dbReference type="EMBL" id="CQD25051.1"/>
    </source>
</evidence>
<sequence>MFPITGHLMAITADAVSEPSTTTTILAATDLTSGSRSLYTILIGVFVIMILIGGGARATAAFFGGRKGETILWALLSVIVAVIVGSGYAIYVSTKKTVDQSGITTGQFG</sequence>
<organism evidence="2 3">
    <name type="scientific">Mycolicibacterium conceptionense</name>
    <dbReference type="NCBI Taxonomy" id="451644"/>
    <lineage>
        <taxon>Bacteria</taxon>
        <taxon>Bacillati</taxon>
        <taxon>Actinomycetota</taxon>
        <taxon>Actinomycetes</taxon>
        <taxon>Mycobacteriales</taxon>
        <taxon>Mycobacteriaceae</taxon>
        <taxon>Mycolicibacterium</taxon>
    </lineage>
</organism>
<feature type="transmembrane region" description="Helical" evidence="1">
    <location>
        <begin position="71"/>
        <end position="91"/>
    </location>
</feature>
<name>A0A0U1DYC4_9MYCO</name>
<dbReference type="GeneID" id="44299195"/>
<proteinExistence type="predicted"/>
<dbReference type="EMBL" id="CTEF01000009">
    <property type="protein sequence ID" value="CQD25051.1"/>
    <property type="molecule type" value="Genomic_DNA"/>
</dbReference>
<dbReference type="Proteomes" id="UP000182227">
    <property type="component" value="Unassembled WGS sequence"/>
</dbReference>
<keyword evidence="1" id="KW-0472">Membrane</keyword>
<feature type="transmembrane region" description="Helical" evidence="1">
    <location>
        <begin position="38"/>
        <end position="59"/>
    </location>
</feature>
<dbReference type="AlphaFoldDB" id="A0A0U1DYC4"/>
<reference evidence="2 3" key="1">
    <citation type="submission" date="2015-03" db="EMBL/GenBank/DDBJ databases">
        <authorList>
            <person name="Murphy D."/>
        </authorList>
    </citation>
    <scope>NUCLEOTIDE SEQUENCE [LARGE SCALE GENOMIC DNA]</scope>
    <source>
        <strain evidence="2 3">D16</strain>
    </source>
</reference>
<protein>
    <recommendedName>
        <fullName evidence="4">Glycosyl transferase family 39</fullName>
    </recommendedName>
</protein>
<accession>A0A0U1DYC4</accession>